<feature type="transmembrane region" description="Helical" evidence="1">
    <location>
        <begin position="129"/>
        <end position="149"/>
    </location>
</feature>
<keyword evidence="1" id="KW-0812">Transmembrane</keyword>
<dbReference type="OrthoDB" id="9807591at2"/>
<dbReference type="AlphaFoldDB" id="A0A1G9Z504"/>
<gene>
    <name evidence="3" type="ORF">SAMN05192585_11294</name>
</gene>
<feature type="transmembrane region" description="Helical" evidence="1">
    <location>
        <begin position="21"/>
        <end position="42"/>
    </location>
</feature>
<keyword evidence="1" id="KW-1133">Transmembrane helix</keyword>
<evidence type="ECO:0000313" key="3">
    <source>
        <dbReference type="EMBL" id="SDN16364.1"/>
    </source>
</evidence>
<feature type="domain" description="Heparan-alpha-glucosaminide N-acetyltransferase catalytic" evidence="2">
    <location>
        <begin position="12"/>
        <end position="236"/>
    </location>
</feature>
<feature type="transmembrane region" description="Helical" evidence="1">
    <location>
        <begin position="228"/>
        <end position="249"/>
    </location>
</feature>
<proteinExistence type="predicted"/>
<keyword evidence="4" id="KW-1185">Reference proteome</keyword>
<dbReference type="Pfam" id="PF07786">
    <property type="entry name" value="HGSNAT_cat"/>
    <property type="match status" value="1"/>
</dbReference>
<evidence type="ECO:0000256" key="1">
    <source>
        <dbReference type="SAM" id="Phobius"/>
    </source>
</evidence>
<evidence type="ECO:0000259" key="2">
    <source>
        <dbReference type="Pfam" id="PF07786"/>
    </source>
</evidence>
<feature type="transmembrane region" description="Helical" evidence="1">
    <location>
        <begin position="54"/>
        <end position="74"/>
    </location>
</feature>
<dbReference type="EMBL" id="FNID01000012">
    <property type="protein sequence ID" value="SDN16364.1"/>
    <property type="molecule type" value="Genomic_DNA"/>
</dbReference>
<protein>
    <submittedName>
        <fullName evidence="3">Uncharacterized membrane protein</fullName>
    </submittedName>
</protein>
<evidence type="ECO:0000313" key="4">
    <source>
        <dbReference type="Proteomes" id="UP000199182"/>
    </source>
</evidence>
<feature type="transmembrane region" description="Helical" evidence="1">
    <location>
        <begin position="183"/>
        <end position="203"/>
    </location>
</feature>
<feature type="transmembrane region" description="Helical" evidence="1">
    <location>
        <begin position="81"/>
        <end position="98"/>
    </location>
</feature>
<name>A0A1G9Z504_9FIRM</name>
<reference evidence="3 4" key="1">
    <citation type="submission" date="2016-10" db="EMBL/GenBank/DDBJ databases">
        <authorList>
            <person name="de Groot N.N."/>
        </authorList>
    </citation>
    <scope>NUCLEOTIDE SEQUENCE [LARGE SCALE GENOMIC DNA]</scope>
    <source>
        <strain evidence="3 4">CGMCC 1.5012</strain>
    </source>
</reference>
<dbReference type="RefSeq" id="WP_092639535.1">
    <property type="nucleotide sequence ID" value="NZ_FNID01000012.1"/>
</dbReference>
<feature type="transmembrane region" description="Helical" evidence="1">
    <location>
        <begin position="104"/>
        <end position="122"/>
    </location>
</feature>
<dbReference type="Proteomes" id="UP000199182">
    <property type="component" value="Unassembled WGS sequence"/>
</dbReference>
<organism evidence="3 4">
    <name type="scientific">Acetanaerobacterium elongatum</name>
    <dbReference type="NCBI Taxonomy" id="258515"/>
    <lineage>
        <taxon>Bacteria</taxon>
        <taxon>Bacillati</taxon>
        <taxon>Bacillota</taxon>
        <taxon>Clostridia</taxon>
        <taxon>Eubacteriales</taxon>
        <taxon>Oscillospiraceae</taxon>
        <taxon>Acetanaerobacterium</taxon>
    </lineage>
</organism>
<keyword evidence="1" id="KW-0472">Membrane</keyword>
<accession>A0A1G9Z504</accession>
<dbReference type="STRING" id="258515.SAMN05192585_11294"/>
<sequence length="251" mass="28655">MDEQKLERLKRRVGLIDELRGLSIVLMVVYHTFFDLVYIFGLNIPLFNSGILNFLQQFFAGVFIVISGVACRYARSNLKRGAMCFGIGMLLTVGTLIFMPSELILFGILHFLGIAMMLYGLLHKVLDKLAPLPGMLASAALFAATYRVMSGYLLWFRLPEAIYNIKILFPLGFPAPDFYSADYFPLLPWLFLFFAGAYLGVYFKENKMPAFCYKTHLRPLAFVGRHTLLIYVLHQPIVYGVLMLIFYLIRG</sequence>
<dbReference type="InterPro" id="IPR012429">
    <property type="entry name" value="HGSNAT_cat"/>
</dbReference>